<proteinExistence type="predicted"/>
<organism evidence="1 2">
    <name type="scientific">Pleurodeles waltl</name>
    <name type="common">Iberian ribbed newt</name>
    <dbReference type="NCBI Taxonomy" id="8319"/>
    <lineage>
        <taxon>Eukaryota</taxon>
        <taxon>Metazoa</taxon>
        <taxon>Chordata</taxon>
        <taxon>Craniata</taxon>
        <taxon>Vertebrata</taxon>
        <taxon>Euteleostomi</taxon>
        <taxon>Amphibia</taxon>
        <taxon>Batrachia</taxon>
        <taxon>Caudata</taxon>
        <taxon>Salamandroidea</taxon>
        <taxon>Salamandridae</taxon>
        <taxon>Pleurodelinae</taxon>
        <taxon>Pleurodeles</taxon>
    </lineage>
</organism>
<protein>
    <submittedName>
        <fullName evidence="1">Uncharacterized protein</fullName>
    </submittedName>
</protein>
<reference evidence="1" key="1">
    <citation type="journal article" date="2022" name="bioRxiv">
        <title>Sequencing and chromosome-scale assembly of the giantPleurodeles waltlgenome.</title>
        <authorList>
            <person name="Brown T."/>
            <person name="Elewa A."/>
            <person name="Iarovenko S."/>
            <person name="Subramanian E."/>
            <person name="Araus A.J."/>
            <person name="Petzold A."/>
            <person name="Susuki M."/>
            <person name="Suzuki K.-i.T."/>
            <person name="Hayashi T."/>
            <person name="Toyoda A."/>
            <person name="Oliveira C."/>
            <person name="Osipova E."/>
            <person name="Leigh N.D."/>
            <person name="Simon A."/>
            <person name="Yun M.H."/>
        </authorList>
    </citation>
    <scope>NUCLEOTIDE SEQUENCE</scope>
    <source>
        <strain evidence="1">20211129_DDA</strain>
        <tissue evidence="1">Liver</tissue>
    </source>
</reference>
<keyword evidence="2" id="KW-1185">Reference proteome</keyword>
<dbReference type="AlphaFoldDB" id="A0AAV7RSW1"/>
<sequence>MVSVLTGGPEERSNSRCVVCAGSEAEDWCLALGVRWQVGEATPPWIGWILAGGNRRGGGLDGLEVSHRPHALGRATL</sequence>
<comment type="caution">
    <text evidence="1">The sequence shown here is derived from an EMBL/GenBank/DDBJ whole genome shotgun (WGS) entry which is preliminary data.</text>
</comment>
<evidence type="ECO:0000313" key="1">
    <source>
        <dbReference type="EMBL" id="KAJ1155652.1"/>
    </source>
</evidence>
<evidence type="ECO:0000313" key="2">
    <source>
        <dbReference type="Proteomes" id="UP001066276"/>
    </source>
</evidence>
<accession>A0AAV7RSW1</accession>
<dbReference type="EMBL" id="JANPWB010000009">
    <property type="protein sequence ID" value="KAJ1155652.1"/>
    <property type="molecule type" value="Genomic_DNA"/>
</dbReference>
<gene>
    <name evidence="1" type="ORF">NDU88_008381</name>
</gene>
<name>A0AAV7RSW1_PLEWA</name>
<dbReference type="Proteomes" id="UP001066276">
    <property type="component" value="Chromosome 5"/>
</dbReference>